<dbReference type="InterPro" id="IPR036249">
    <property type="entry name" value="Thioredoxin-like_sf"/>
</dbReference>
<dbReference type="RefSeq" id="WP_142897282.1">
    <property type="nucleotide sequence ID" value="NZ_ML660056.1"/>
</dbReference>
<proteinExistence type="predicted"/>
<keyword evidence="2" id="KW-1185">Reference proteome</keyword>
<protein>
    <submittedName>
        <fullName evidence="1">Redoxin domain-containing protein</fullName>
    </submittedName>
</protein>
<evidence type="ECO:0000313" key="2">
    <source>
        <dbReference type="Proteomes" id="UP000315252"/>
    </source>
</evidence>
<comment type="caution">
    <text evidence="1">The sequence shown here is derived from an EMBL/GenBank/DDBJ whole genome shotgun (WGS) entry which is preliminary data.</text>
</comment>
<dbReference type="OrthoDB" id="9809746at2"/>
<reference evidence="1 2" key="1">
    <citation type="submission" date="2019-06" db="EMBL/GenBank/DDBJ databases">
        <title>Whole genome sequence for Rhodospirillaceae sp. R148.</title>
        <authorList>
            <person name="Wang G."/>
        </authorList>
    </citation>
    <scope>NUCLEOTIDE SEQUENCE [LARGE SCALE GENOMIC DNA]</scope>
    <source>
        <strain evidence="1 2">R148</strain>
    </source>
</reference>
<dbReference type="SUPFAM" id="SSF52833">
    <property type="entry name" value="Thioredoxin-like"/>
    <property type="match status" value="1"/>
</dbReference>
<name>A0A545TPA9_9PROT</name>
<dbReference type="AlphaFoldDB" id="A0A545TPA9"/>
<organism evidence="1 2">
    <name type="scientific">Denitrobaculum tricleocarpae</name>
    <dbReference type="NCBI Taxonomy" id="2591009"/>
    <lineage>
        <taxon>Bacteria</taxon>
        <taxon>Pseudomonadati</taxon>
        <taxon>Pseudomonadota</taxon>
        <taxon>Alphaproteobacteria</taxon>
        <taxon>Rhodospirillales</taxon>
        <taxon>Rhodospirillaceae</taxon>
        <taxon>Denitrobaculum</taxon>
    </lineage>
</organism>
<dbReference type="Proteomes" id="UP000315252">
    <property type="component" value="Unassembled WGS sequence"/>
</dbReference>
<dbReference type="Gene3D" id="3.40.30.10">
    <property type="entry name" value="Glutaredoxin"/>
    <property type="match status" value="1"/>
</dbReference>
<gene>
    <name evidence="1" type="ORF">FKG95_15380</name>
</gene>
<dbReference type="EMBL" id="VHSH01000005">
    <property type="protein sequence ID" value="TQV79059.1"/>
    <property type="molecule type" value="Genomic_DNA"/>
</dbReference>
<accession>A0A545TPA9</accession>
<sequence>MANLVADLIPFETARQLEAGDRIPPFALTAQDGTLFNSHSDEVAGLPTLLIFDCGPDGEGTGFESGLAALNDQITKTGSHDSVVCAITRGIETGNRDLQERLGLTFDLLSDPQGRVYRACGLEPAPPGCDAVVFVLDPQFRVVRITAGRGAAQIAEVHNSLTRLMEDSEPQTHQTHAPMLVIKNALTREDCARLIDVWHQPVPVWKTDGLLCDGHEA</sequence>
<evidence type="ECO:0000313" key="1">
    <source>
        <dbReference type="EMBL" id="TQV79059.1"/>
    </source>
</evidence>